<organism evidence="1 2">
    <name type="scientific">Leptospira inadai serovar Lyme</name>
    <dbReference type="NCBI Taxonomy" id="293084"/>
    <lineage>
        <taxon>Bacteria</taxon>
        <taxon>Pseudomonadati</taxon>
        <taxon>Spirochaetota</taxon>
        <taxon>Spirochaetia</taxon>
        <taxon>Leptospirales</taxon>
        <taxon>Leptospiraceae</taxon>
        <taxon>Leptospira</taxon>
    </lineage>
</organism>
<name>A0ABX4YGX2_9LEPT</name>
<dbReference type="Proteomes" id="UP000094669">
    <property type="component" value="Unassembled WGS sequence"/>
</dbReference>
<reference evidence="1" key="1">
    <citation type="submission" date="2018-01" db="EMBL/GenBank/DDBJ databases">
        <title>Genomic characterization of Leptospira inadai serogroup Lyme isolated from captured rat in Brazil and comparative analysis with human reference strain.</title>
        <authorList>
            <person name="Moreno L.Z."/>
            <person name="Loureiro A.P."/>
            <person name="Miraglia F."/>
            <person name="Kremer F.S."/>
            <person name="Eslabao M.R."/>
            <person name="Dellagostin O.A."/>
            <person name="Lilenbaum W."/>
            <person name="Moreno A.M."/>
        </authorList>
    </citation>
    <scope>NUCLEOTIDE SEQUENCE [LARGE SCALE GENOMIC DNA]</scope>
    <source>
        <strain evidence="1">M34/99</strain>
    </source>
</reference>
<gene>
    <name evidence="1" type="ORF">BES34_013860</name>
</gene>
<comment type="caution">
    <text evidence="1">The sequence shown here is derived from an EMBL/GenBank/DDBJ whole genome shotgun (WGS) entry which is preliminary data.</text>
</comment>
<sequence length="222" mass="25866">MRDTIPSRRRMTMNVNLIVILCIVCAACRANLRTSFDDLPVENEFRKGVPDGKDWNGSYLVTASEIWADKLKRVLSDSNNFSRPDLDRDHIQEGFSELERLGKRAFLITIRPKFGGREVTELGETGVRLGTCDAIDKLEFPYTYVVFPESWFNKLERYPKNPSETYVTLIKPRKKARPYYEEETRRIVATFQKSCVSPGENKLEVQILGYELLLFRFIFQYD</sequence>
<evidence type="ECO:0000313" key="1">
    <source>
        <dbReference type="EMBL" id="PNV74461.1"/>
    </source>
</evidence>
<protein>
    <recommendedName>
        <fullName evidence="3">Lipoprotein</fullName>
    </recommendedName>
</protein>
<evidence type="ECO:0008006" key="3">
    <source>
        <dbReference type="Google" id="ProtNLM"/>
    </source>
</evidence>
<proteinExistence type="predicted"/>
<accession>A0ABX4YGX2</accession>
<dbReference type="EMBL" id="MCRM02000014">
    <property type="protein sequence ID" value="PNV74461.1"/>
    <property type="molecule type" value="Genomic_DNA"/>
</dbReference>
<keyword evidence="2" id="KW-1185">Reference proteome</keyword>
<evidence type="ECO:0000313" key="2">
    <source>
        <dbReference type="Proteomes" id="UP000094669"/>
    </source>
</evidence>